<dbReference type="Proteomes" id="UP000299102">
    <property type="component" value="Unassembled WGS sequence"/>
</dbReference>
<feature type="region of interest" description="Disordered" evidence="1">
    <location>
        <begin position="1"/>
        <end position="30"/>
    </location>
</feature>
<dbReference type="EMBL" id="BGZK01000813">
    <property type="protein sequence ID" value="GBP61404.1"/>
    <property type="molecule type" value="Genomic_DNA"/>
</dbReference>
<gene>
    <name evidence="2" type="ORF">EVAR_37935_1</name>
</gene>
<reference evidence="2 3" key="1">
    <citation type="journal article" date="2019" name="Commun. Biol.">
        <title>The bagworm genome reveals a unique fibroin gene that provides high tensile strength.</title>
        <authorList>
            <person name="Kono N."/>
            <person name="Nakamura H."/>
            <person name="Ohtoshi R."/>
            <person name="Tomita M."/>
            <person name="Numata K."/>
            <person name="Arakawa K."/>
        </authorList>
    </citation>
    <scope>NUCLEOTIDE SEQUENCE [LARGE SCALE GENOMIC DNA]</scope>
</reference>
<name>A0A4C1XG22_EUMVA</name>
<evidence type="ECO:0000313" key="3">
    <source>
        <dbReference type="Proteomes" id="UP000299102"/>
    </source>
</evidence>
<evidence type="ECO:0000256" key="1">
    <source>
        <dbReference type="SAM" id="MobiDB-lite"/>
    </source>
</evidence>
<protein>
    <submittedName>
        <fullName evidence="2">Uncharacterized protein</fullName>
    </submittedName>
</protein>
<accession>A0A4C1XG22</accession>
<feature type="compositionally biased region" description="Pro residues" evidence="1">
    <location>
        <begin position="12"/>
        <end position="23"/>
    </location>
</feature>
<dbReference type="AlphaFoldDB" id="A0A4C1XG22"/>
<keyword evidence="3" id="KW-1185">Reference proteome</keyword>
<proteinExistence type="predicted"/>
<evidence type="ECO:0000313" key="2">
    <source>
        <dbReference type="EMBL" id="GBP61404.1"/>
    </source>
</evidence>
<comment type="caution">
    <text evidence="2">The sequence shown here is derived from an EMBL/GenBank/DDBJ whole genome shotgun (WGS) entry which is preliminary data.</text>
</comment>
<organism evidence="2 3">
    <name type="scientific">Eumeta variegata</name>
    <name type="common">Bagworm moth</name>
    <name type="synonym">Eumeta japonica</name>
    <dbReference type="NCBI Taxonomy" id="151549"/>
    <lineage>
        <taxon>Eukaryota</taxon>
        <taxon>Metazoa</taxon>
        <taxon>Ecdysozoa</taxon>
        <taxon>Arthropoda</taxon>
        <taxon>Hexapoda</taxon>
        <taxon>Insecta</taxon>
        <taxon>Pterygota</taxon>
        <taxon>Neoptera</taxon>
        <taxon>Endopterygota</taxon>
        <taxon>Lepidoptera</taxon>
        <taxon>Glossata</taxon>
        <taxon>Ditrysia</taxon>
        <taxon>Tineoidea</taxon>
        <taxon>Psychidae</taxon>
        <taxon>Oiketicinae</taxon>
        <taxon>Eumeta</taxon>
    </lineage>
</organism>
<sequence length="82" mass="8979">MTWICKSSPPRVLLPPPPSPPPRSSHARKNTSNYTTAALLGAGWTDDSVGSEIFEIHVCRLAVDITIMAILTTEELINEYSI</sequence>